<name>A0ABQ1F1C3_9BACL</name>
<keyword evidence="1" id="KW-0472">Membrane</keyword>
<keyword evidence="1" id="KW-1133">Transmembrane helix</keyword>
<accession>A0ABQ1F1C3</accession>
<protein>
    <recommendedName>
        <fullName evidence="4">YtzI protein</fullName>
    </recommendedName>
</protein>
<comment type="caution">
    <text evidence="2">The sequence shown here is derived from an EMBL/GenBank/DDBJ whole genome shotgun (WGS) entry which is preliminary data.</text>
</comment>
<feature type="transmembrane region" description="Helical" evidence="1">
    <location>
        <begin position="6"/>
        <end position="25"/>
    </location>
</feature>
<keyword evidence="3" id="KW-1185">Reference proteome</keyword>
<proteinExistence type="predicted"/>
<evidence type="ECO:0000313" key="2">
    <source>
        <dbReference type="EMBL" id="GFZ96299.1"/>
    </source>
</evidence>
<evidence type="ECO:0000313" key="3">
    <source>
        <dbReference type="Proteomes" id="UP000615455"/>
    </source>
</evidence>
<gene>
    <name evidence="2" type="ORF">GCM10008018_48310</name>
</gene>
<keyword evidence="1" id="KW-0812">Transmembrane</keyword>
<dbReference type="RefSeq" id="WP_268240172.1">
    <property type="nucleotide sequence ID" value="NZ_BMHE01000031.1"/>
</dbReference>
<evidence type="ECO:0000256" key="1">
    <source>
        <dbReference type="SAM" id="Phobius"/>
    </source>
</evidence>
<sequence>MGLTIGIVIVVITCLFALWIVRIANKSIREFDESKHESFLGK</sequence>
<organism evidence="2 3">
    <name type="scientific">Paenibacillus marchantiophytorum</name>
    <dbReference type="NCBI Taxonomy" id="1619310"/>
    <lineage>
        <taxon>Bacteria</taxon>
        <taxon>Bacillati</taxon>
        <taxon>Bacillota</taxon>
        <taxon>Bacilli</taxon>
        <taxon>Bacillales</taxon>
        <taxon>Paenibacillaceae</taxon>
        <taxon>Paenibacillus</taxon>
    </lineage>
</organism>
<dbReference type="EMBL" id="BMHE01000031">
    <property type="protein sequence ID" value="GFZ96299.1"/>
    <property type="molecule type" value="Genomic_DNA"/>
</dbReference>
<evidence type="ECO:0008006" key="4">
    <source>
        <dbReference type="Google" id="ProtNLM"/>
    </source>
</evidence>
<reference evidence="3" key="1">
    <citation type="journal article" date="2019" name="Int. J. Syst. Evol. Microbiol.">
        <title>The Global Catalogue of Microorganisms (GCM) 10K type strain sequencing project: providing services to taxonomists for standard genome sequencing and annotation.</title>
        <authorList>
            <consortium name="The Broad Institute Genomics Platform"/>
            <consortium name="The Broad Institute Genome Sequencing Center for Infectious Disease"/>
            <person name="Wu L."/>
            <person name="Ma J."/>
        </authorList>
    </citation>
    <scope>NUCLEOTIDE SEQUENCE [LARGE SCALE GENOMIC DNA]</scope>
    <source>
        <strain evidence="3">CGMCC 1.15043</strain>
    </source>
</reference>
<dbReference type="Proteomes" id="UP000615455">
    <property type="component" value="Unassembled WGS sequence"/>
</dbReference>